<sequence length="222" mass="24207">MSTHTRIEVALALKSNGFVPLFYDENIENCKKLITACYSGGARLLEFTARGNFAHEVFNEVSKFIKSNYPDMYLGVGSITDGAAASLYMQMGADFIVTPALREDIADVCNRRKVLWLPGCGSLKEINDAEALGCEIIKLFPGSIYGPEFVKAVRGPQPWTSIMPTGGVTPTSENLKSWFDVGVTCVGLGSQLIGKSSDGTYDYQGIETKVKEVIKIISTLRN</sequence>
<dbReference type="SUPFAM" id="SSF51569">
    <property type="entry name" value="Aldolase"/>
    <property type="match status" value="1"/>
</dbReference>
<name>A0A4Q0P6A9_9FLAO</name>
<comment type="subunit">
    <text evidence="3">Homotrimer.</text>
</comment>
<comment type="caution">
    <text evidence="6">The sequence shown here is derived from an EMBL/GenBank/DDBJ whole genome shotgun (WGS) entry which is preliminary data.</text>
</comment>
<reference evidence="6 7" key="1">
    <citation type="submission" date="2018-07" db="EMBL/GenBank/DDBJ databases">
        <title>Leeuwenhoekiella genomics.</title>
        <authorList>
            <person name="Tahon G."/>
            <person name="Willems A."/>
        </authorList>
    </citation>
    <scope>NUCLEOTIDE SEQUENCE [LARGE SCALE GENOMIC DNA]</scope>
    <source>
        <strain evidence="6 7">LMG 22550</strain>
    </source>
</reference>
<evidence type="ECO:0000313" key="7">
    <source>
        <dbReference type="Proteomes" id="UP000289238"/>
    </source>
</evidence>
<evidence type="ECO:0000313" key="6">
    <source>
        <dbReference type="EMBL" id="RXG21935.1"/>
    </source>
</evidence>
<keyword evidence="7" id="KW-1185">Reference proteome</keyword>
<dbReference type="InterPro" id="IPR000887">
    <property type="entry name" value="Aldlse_KDPG_KHG"/>
</dbReference>
<evidence type="ECO:0000256" key="4">
    <source>
        <dbReference type="ARBA" id="ARBA00023239"/>
    </source>
</evidence>
<evidence type="ECO:0000256" key="1">
    <source>
        <dbReference type="ARBA" id="ARBA00004761"/>
    </source>
</evidence>
<comment type="similarity">
    <text evidence="2">Belongs to the KHG/KDPG aldolase family.</text>
</comment>
<evidence type="ECO:0000256" key="2">
    <source>
        <dbReference type="ARBA" id="ARBA00006906"/>
    </source>
</evidence>
<evidence type="ECO:0000256" key="3">
    <source>
        <dbReference type="ARBA" id="ARBA00011233"/>
    </source>
</evidence>
<evidence type="ECO:0000256" key="5">
    <source>
        <dbReference type="ARBA" id="ARBA00023277"/>
    </source>
</evidence>
<gene>
    <name evidence="6" type="ORF">DSM00_1999</name>
</gene>
<dbReference type="RefSeq" id="WP_128757846.1">
    <property type="nucleotide sequence ID" value="NZ_QOVM01000004.1"/>
</dbReference>
<dbReference type="CDD" id="cd00452">
    <property type="entry name" value="KDPG_aldolase"/>
    <property type="match status" value="1"/>
</dbReference>
<protein>
    <submittedName>
        <fullName evidence="6">2-dehydro-3-deoxyphosphogluconate aldolase/(4S)-4-hydroxy-2-oxoglutarate aldolase</fullName>
    </submittedName>
</protein>
<dbReference type="Proteomes" id="UP000289238">
    <property type="component" value="Unassembled WGS sequence"/>
</dbReference>
<dbReference type="InterPro" id="IPR013785">
    <property type="entry name" value="Aldolase_TIM"/>
</dbReference>
<keyword evidence="4" id="KW-0456">Lyase</keyword>
<dbReference type="PANTHER" id="PTHR30246:SF1">
    <property type="entry name" value="2-DEHYDRO-3-DEOXY-6-PHOSPHOGALACTONATE ALDOLASE-RELATED"/>
    <property type="match status" value="1"/>
</dbReference>
<organism evidence="6 7">
    <name type="scientific">Leeuwenhoekiella aequorea</name>
    <dbReference type="NCBI Taxonomy" id="283736"/>
    <lineage>
        <taxon>Bacteria</taxon>
        <taxon>Pseudomonadati</taxon>
        <taxon>Bacteroidota</taxon>
        <taxon>Flavobacteriia</taxon>
        <taxon>Flavobacteriales</taxon>
        <taxon>Flavobacteriaceae</taxon>
        <taxon>Leeuwenhoekiella</taxon>
    </lineage>
</organism>
<dbReference type="NCBIfam" id="NF005499">
    <property type="entry name" value="PRK07114.1"/>
    <property type="match status" value="1"/>
</dbReference>
<dbReference type="Gene3D" id="3.20.20.70">
    <property type="entry name" value="Aldolase class I"/>
    <property type="match status" value="1"/>
</dbReference>
<comment type="pathway">
    <text evidence="1">Carbohydrate acid metabolism.</text>
</comment>
<keyword evidence="5" id="KW-0119">Carbohydrate metabolism</keyword>
<accession>A0A4Q0P6A9</accession>
<dbReference type="OrthoDB" id="9802667at2"/>
<dbReference type="PANTHER" id="PTHR30246">
    <property type="entry name" value="2-KETO-3-DEOXY-6-PHOSPHOGLUCONATE ALDOLASE"/>
    <property type="match status" value="1"/>
</dbReference>
<dbReference type="AlphaFoldDB" id="A0A4Q0P6A9"/>
<dbReference type="EMBL" id="QOVM01000004">
    <property type="protein sequence ID" value="RXG21935.1"/>
    <property type="molecule type" value="Genomic_DNA"/>
</dbReference>
<dbReference type="GO" id="GO:0016829">
    <property type="term" value="F:lyase activity"/>
    <property type="evidence" value="ECO:0007669"/>
    <property type="project" value="UniProtKB-KW"/>
</dbReference>
<dbReference type="Pfam" id="PF01081">
    <property type="entry name" value="Aldolase"/>
    <property type="match status" value="1"/>
</dbReference>
<proteinExistence type="inferred from homology"/>